<reference evidence="10 11" key="1">
    <citation type="submission" date="2015-07" db="EMBL/GenBank/DDBJ databases">
        <authorList>
            <consortium name="Pathogen Informatics"/>
        </authorList>
    </citation>
    <scope>NUCLEOTIDE SEQUENCE [LARGE SCALE GENOMIC DNA]</scope>
    <source>
        <strain evidence="5 10">A316</strain>
        <strain evidence="4 12">A325</strain>
        <strain evidence="3 11">A51</strain>
    </source>
</reference>
<dbReference type="EMBL" id="VUAA01000015">
    <property type="protein sequence ID" value="KAA1254001.1"/>
    <property type="molecule type" value="Genomic_DNA"/>
</dbReference>
<gene>
    <name evidence="3" type="primary">chrR</name>
    <name evidence="8" type="ORF">D6U24_04425</name>
    <name evidence="3" type="ORF">ERS013165_00624</name>
    <name evidence="5" type="ORF">ERS013200_03425</name>
    <name evidence="4" type="ORF">ERS013201_01101</name>
    <name evidence="6" type="ORF">F0M16_13970</name>
    <name evidence="9" type="ORF">FXF03_11140</name>
    <name evidence="7" type="ORF">KIN13_08510</name>
</gene>
<dbReference type="InterPro" id="IPR011051">
    <property type="entry name" value="RmlC_Cupin_sf"/>
</dbReference>
<dbReference type="OMA" id="EHTHRGT"/>
<dbReference type="CDD" id="cd20301">
    <property type="entry name" value="cupin_ChrR"/>
    <property type="match status" value="1"/>
</dbReference>
<protein>
    <submittedName>
        <fullName evidence="7">ChrR family anti-sigma-E factor</fullName>
    </submittedName>
    <submittedName>
        <fullName evidence="8">Transcriptional regulator</fullName>
    </submittedName>
</protein>
<dbReference type="InterPro" id="IPR014710">
    <property type="entry name" value="RmlC-like_jellyroll"/>
</dbReference>
<sequence>MSYHPNYALLAAYAEGGLDSAHGLAISAHLEICPHCRDLVHEIEAELGELLNQQAASSVALSDDANWQAMFDSIVALPQQAASNTPVKTTPVMVTVNGKQIAIPKVLARLVKPEQQWRSYGGKVFSLPLQSEDNVRMNLMYISQGVSIPQHTHKGFESTLVLHGGFSDENGHYDVGDFMQHDGQICHSPSTPQDQDCLCLTVLTEPMVFTQGVARIFNLFGKGLYP</sequence>
<dbReference type="EMBL" id="CWQJ01000005">
    <property type="protein sequence ID" value="CSB83939.1"/>
    <property type="molecule type" value="Genomic_DNA"/>
</dbReference>
<dbReference type="Proteomes" id="UP000471242">
    <property type="component" value="Unassembled WGS sequence"/>
</dbReference>
<dbReference type="InterPro" id="IPR041916">
    <property type="entry name" value="Anti_sigma_zinc_sf"/>
</dbReference>
<reference evidence="6 13" key="4">
    <citation type="submission" date="2019-09" db="EMBL/GenBank/DDBJ databases">
        <authorList>
            <person name="Kritzky A."/>
            <person name="Schelkanova E.Y."/>
            <person name="Alkhova Z.V."/>
            <person name="Smirnova N.I."/>
        </authorList>
    </citation>
    <scope>NUCLEOTIDE SEQUENCE [LARGE SCALE GENOMIC DNA]</scope>
    <source>
        <strain evidence="6 13">M1526</strain>
    </source>
</reference>
<dbReference type="Proteomes" id="UP000046067">
    <property type="component" value="Unassembled WGS sequence"/>
</dbReference>
<dbReference type="Proteomes" id="UP000323225">
    <property type="component" value="Unassembled WGS sequence"/>
</dbReference>
<evidence type="ECO:0000313" key="7">
    <source>
        <dbReference type="EMBL" id="MBS7673468.1"/>
    </source>
</evidence>
<feature type="domain" description="ChrR-like cupin" evidence="1">
    <location>
        <begin position="117"/>
        <end position="203"/>
    </location>
</feature>
<evidence type="ECO:0000313" key="13">
    <source>
        <dbReference type="Proteomes" id="UP000323225"/>
    </source>
</evidence>
<reference evidence="9 14" key="3">
    <citation type="submission" date="2019-06" db="EMBL/GenBank/DDBJ databases">
        <title>Vibrio cholerae phylogeny based on whole-genome sequencing reveals genetic diversity and population strucutre.</title>
        <authorList>
            <person name="Zhiqiu Y."/>
            <person name="Bin L."/>
            <person name="Lingyan J."/>
        </authorList>
    </citation>
    <scope>NUCLEOTIDE SEQUENCE [LARGE SCALE GENOMIC DNA]</scope>
    <source>
        <strain evidence="9 14">N2814</strain>
    </source>
</reference>
<dbReference type="EMBL" id="CWQY01000034">
    <property type="protein sequence ID" value="CSD17667.1"/>
    <property type="molecule type" value="Genomic_DNA"/>
</dbReference>
<dbReference type="EMBL" id="QZRB01000004">
    <property type="protein sequence ID" value="MVD22598.1"/>
    <property type="molecule type" value="Genomic_DNA"/>
</dbReference>
<evidence type="ECO:0000313" key="9">
    <source>
        <dbReference type="EMBL" id="TXX65019.1"/>
    </source>
</evidence>
<dbReference type="Proteomes" id="UP000323819">
    <property type="component" value="Unassembled WGS sequence"/>
</dbReference>
<evidence type="ECO:0000313" key="15">
    <source>
        <dbReference type="Proteomes" id="UP000471242"/>
    </source>
</evidence>
<dbReference type="Gene3D" id="1.10.10.1320">
    <property type="entry name" value="Anti-sigma factor, zinc-finger domain"/>
    <property type="match status" value="1"/>
</dbReference>
<reference evidence="7" key="5">
    <citation type="submission" date="2021-05" db="EMBL/GenBank/DDBJ databases">
        <authorList>
            <person name="Stine C."/>
        </authorList>
    </citation>
    <scope>NUCLEOTIDE SEQUENCE</scope>
    <source>
        <strain evidence="7">TDS0091212</strain>
    </source>
</reference>
<dbReference type="Proteomes" id="UP000041770">
    <property type="component" value="Unassembled WGS sequence"/>
</dbReference>
<evidence type="ECO:0000259" key="1">
    <source>
        <dbReference type="Pfam" id="PF12973"/>
    </source>
</evidence>
<dbReference type="Proteomes" id="UP000044806">
    <property type="component" value="Unassembled WGS sequence"/>
</dbReference>
<dbReference type="KEGG" id="vcq:EN18_14605"/>
<evidence type="ECO:0000313" key="11">
    <source>
        <dbReference type="Proteomes" id="UP000044806"/>
    </source>
</evidence>
<dbReference type="FunFam" id="2.60.120.10:FF:000188">
    <property type="entry name" value="Transcriptional activator putative"/>
    <property type="match status" value="1"/>
</dbReference>
<evidence type="ECO:0000313" key="5">
    <source>
        <dbReference type="EMBL" id="CSD17667.1"/>
    </source>
</evidence>
<evidence type="ECO:0000313" key="4">
    <source>
        <dbReference type="EMBL" id="CSB83939.1"/>
    </source>
</evidence>
<evidence type="ECO:0000259" key="2">
    <source>
        <dbReference type="Pfam" id="PF13490"/>
    </source>
</evidence>
<dbReference type="EMBL" id="JAHBND010000402">
    <property type="protein sequence ID" value="MBS7673468.1"/>
    <property type="molecule type" value="Genomic_DNA"/>
</dbReference>
<evidence type="ECO:0000313" key="12">
    <source>
        <dbReference type="Proteomes" id="UP000046067"/>
    </source>
</evidence>
<dbReference type="NCBIfam" id="TIGR02451">
    <property type="entry name" value="anti_sig_ChrR"/>
    <property type="match status" value="1"/>
</dbReference>
<dbReference type="GeneID" id="69719077"/>
<dbReference type="SUPFAM" id="SSF51182">
    <property type="entry name" value="RmlC-like cupins"/>
    <property type="match status" value="1"/>
</dbReference>
<dbReference type="EMBL" id="VSIJ01000033">
    <property type="protein sequence ID" value="TXX65019.1"/>
    <property type="molecule type" value="Genomic_DNA"/>
</dbReference>
<accession>A0A085SCR7</accession>
<evidence type="ECO:0000313" key="8">
    <source>
        <dbReference type="EMBL" id="MVD22598.1"/>
    </source>
</evidence>
<dbReference type="InterPro" id="IPR027383">
    <property type="entry name" value="Znf_put"/>
</dbReference>
<dbReference type="Proteomes" id="UP001196338">
    <property type="component" value="Unassembled WGS sequence"/>
</dbReference>
<organism evidence="8 15">
    <name type="scientific">Vibrio cholerae</name>
    <dbReference type="NCBI Taxonomy" id="666"/>
    <lineage>
        <taxon>Bacteria</taxon>
        <taxon>Pseudomonadati</taxon>
        <taxon>Pseudomonadota</taxon>
        <taxon>Gammaproteobacteria</taxon>
        <taxon>Vibrionales</taxon>
        <taxon>Vibrionaceae</taxon>
        <taxon>Vibrio</taxon>
    </lineage>
</organism>
<dbReference type="InterPro" id="IPR012807">
    <property type="entry name" value="Anti-sigma_ChrR"/>
</dbReference>
<proteinExistence type="predicted"/>
<dbReference type="EMBL" id="CWOW01000002">
    <property type="protein sequence ID" value="CRZ95559.1"/>
    <property type="molecule type" value="Genomic_DNA"/>
</dbReference>
<dbReference type="InterPro" id="IPR025979">
    <property type="entry name" value="ChrR-like_cupin_dom"/>
</dbReference>
<dbReference type="Gene3D" id="2.60.120.10">
    <property type="entry name" value="Jelly Rolls"/>
    <property type="match status" value="1"/>
</dbReference>
<name>A0A085SCR7_VIBCL</name>
<feature type="domain" description="Putative zinc-finger" evidence="2">
    <location>
        <begin position="8"/>
        <end position="37"/>
    </location>
</feature>
<reference evidence="8 15" key="2">
    <citation type="submission" date="2018-09" db="EMBL/GenBank/DDBJ databases">
        <title>Genomic epidemiology reveals two lineages of Vibrio cholerae that can cause global cholera epidemics despite absence of cholera toxin gene.</title>
        <authorList>
            <person name="Wang H."/>
            <person name="Zen W."/>
            <person name="Yu H."/>
            <person name="Zhang W."/>
            <person name="Pan J."/>
            <person name="Yang C."/>
            <person name="Cui Y."/>
        </authorList>
    </citation>
    <scope>NUCLEOTIDE SEQUENCE [LARGE SCALE GENOMIC DNA]</scope>
    <source>
        <strain evidence="8 15">00-1_S85</strain>
    </source>
</reference>
<reference evidence="7" key="6">
    <citation type="submission" date="2023-08" db="EMBL/GenBank/DDBJ databases">
        <title>Vibrio cholerae Outbreaks in Tanzania Exemplify Founder Flush: Simultaneous Increases in Population Size and Genetic Diversity.</title>
        <authorList>
            <person name="Debes A.K."/>
            <person name="Mohammed A."/>
            <person name="Maseke I."/>
            <person name="Almeida M."/>
            <person name="Li S."/>
            <person name="Matimba H."/>
            <person name="Joachim A."/>
            <person name="Mizinduko M."/>
            <person name="Nyanga S."/>
            <person name="Kelly M."/>
            <person name="Kachwamba Y."/>
            <person name="Schaffer A.M."/>
            <person name="Nyanga A.S."/>
            <person name="Mghamba J."/>
            <person name="Mosha F.S."/>
            <person name="Sack D.A."/>
            <person name="Stine O.C."/>
        </authorList>
    </citation>
    <scope>NUCLEOTIDE SEQUENCE</scope>
    <source>
        <strain evidence="7">TDS0091212</strain>
    </source>
</reference>
<evidence type="ECO:0000313" key="14">
    <source>
        <dbReference type="Proteomes" id="UP000323819"/>
    </source>
</evidence>
<dbReference type="Pfam" id="PF12973">
    <property type="entry name" value="Cupin_7"/>
    <property type="match status" value="1"/>
</dbReference>
<evidence type="ECO:0000313" key="6">
    <source>
        <dbReference type="EMBL" id="KAA1254001.1"/>
    </source>
</evidence>
<dbReference type="RefSeq" id="WP_000120276.1">
    <property type="nucleotide sequence ID" value="NZ_AP018677.1"/>
</dbReference>
<dbReference type="AlphaFoldDB" id="A0A085SCR7"/>
<evidence type="ECO:0000313" key="10">
    <source>
        <dbReference type="Proteomes" id="UP000041770"/>
    </source>
</evidence>
<dbReference type="Pfam" id="PF13490">
    <property type="entry name" value="zf-HC2"/>
    <property type="match status" value="1"/>
</dbReference>
<dbReference type="KEGG" id="vcx:VAA049_579"/>
<evidence type="ECO:0000313" key="3">
    <source>
        <dbReference type="EMBL" id="CRZ95559.1"/>
    </source>
</evidence>